<dbReference type="OrthoDB" id="9790856at2"/>
<evidence type="ECO:0000313" key="3">
    <source>
        <dbReference type="Proteomes" id="UP000256695"/>
    </source>
</evidence>
<dbReference type="Gene3D" id="3.10.620.30">
    <property type="match status" value="1"/>
</dbReference>
<name>A0A3D8J5N1_9HELI</name>
<evidence type="ECO:0000259" key="1">
    <source>
        <dbReference type="SMART" id="SM00460"/>
    </source>
</evidence>
<dbReference type="AlphaFoldDB" id="A0A3D8J5N1"/>
<dbReference type="InterPro" id="IPR002931">
    <property type="entry name" value="Transglutaminase-like"/>
</dbReference>
<dbReference type="SMART" id="SM00460">
    <property type="entry name" value="TGc"/>
    <property type="match status" value="1"/>
</dbReference>
<dbReference type="PANTHER" id="PTHR46333:SF2">
    <property type="entry name" value="CYTOKINESIS PROTEIN 3"/>
    <property type="match status" value="1"/>
</dbReference>
<dbReference type="InterPro" id="IPR052557">
    <property type="entry name" value="CAP/Cytokinesis_protein"/>
</dbReference>
<protein>
    <recommendedName>
        <fullName evidence="1">Transglutaminase-like domain-containing protein</fullName>
    </recommendedName>
</protein>
<dbReference type="InterPro" id="IPR038765">
    <property type="entry name" value="Papain-like_cys_pep_sf"/>
</dbReference>
<dbReference type="Pfam" id="PF01841">
    <property type="entry name" value="Transglut_core"/>
    <property type="match status" value="1"/>
</dbReference>
<comment type="caution">
    <text evidence="2">The sequence shown here is derived from an EMBL/GenBank/DDBJ whole genome shotgun (WGS) entry which is preliminary data.</text>
</comment>
<dbReference type="GO" id="GO:0005737">
    <property type="term" value="C:cytoplasm"/>
    <property type="evidence" value="ECO:0007669"/>
    <property type="project" value="TreeGrafter"/>
</dbReference>
<organism evidence="2 3">
    <name type="scientific">Helicobacter anseris</name>
    <dbReference type="NCBI Taxonomy" id="375926"/>
    <lineage>
        <taxon>Bacteria</taxon>
        <taxon>Pseudomonadati</taxon>
        <taxon>Campylobacterota</taxon>
        <taxon>Epsilonproteobacteria</taxon>
        <taxon>Campylobacterales</taxon>
        <taxon>Helicobacteraceae</taxon>
        <taxon>Helicobacter</taxon>
    </lineage>
</organism>
<reference evidence="2 3" key="1">
    <citation type="submission" date="2018-04" db="EMBL/GenBank/DDBJ databases">
        <title>Novel Campyloabacter and Helicobacter Species and Strains.</title>
        <authorList>
            <person name="Mannion A.J."/>
            <person name="Shen Z."/>
            <person name="Fox J.G."/>
        </authorList>
    </citation>
    <scope>NUCLEOTIDE SEQUENCE [LARGE SCALE GENOMIC DNA]</scope>
    <source>
        <strain evidence="2 3">MIT 04-9362</strain>
    </source>
</reference>
<proteinExistence type="predicted"/>
<keyword evidence="3" id="KW-1185">Reference proteome</keyword>
<dbReference type="PANTHER" id="PTHR46333">
    <property type="entry name" value="CYTOKINESIS PROTEIN 3"/>
    <property type="match status" value="1"/>
</dbReference>
<dbReference type="Proteomes" id="UP000256695">
    <property type="component" value="Unassembled WGS sequence"/>
</dbReference>
<accession>A0A3D8J5N1</accession>
<gene>
    <name evidence="2" type="ORF">CQA57_06335</name>
</gene>
<evidence type="ECO:0000313" key="2">
    <source>
        <dbReference type="EMBL" id="RDU72802.1"/>
    </source>
</evidence>
<feature type="domain" description="Transglutaminase-like" evidence="1">
    <location>
        <begin position="319"/>
        <end position="381"/>
    </location>
</feature>
<sequence length="427" mass="50398">MRFFLLVLLLCNLIFGYSVEKFDSKIVILQKEKKVQNTLILNTKEDVKKLHFSYPISEDFEILPILFSVKDKFYKVYLKNNRVFFSIFDVKKDEKLEIKIQYKTLNNQQFLQVQHIYIPKLTGSFDAKIQVEIPKDWEVISKNALFQQKKDMFVWEGRVKNGFSDYFWLSIKEASWDISITNYVYSAGKIDNLNVFIPKYFKDSDIKIKKLTFDIDGKKAQVLQKQNNTSFIFRNARAQDFIIQMNAQIANTLDNQFYKKINPKDFLPKEENIKLKNLAKNILQKYPDKPAYIAMAQWVSNTMKYNEKFVSKHMSSEQILSVKNGVCEHYAQLYNDLMQSLGIPSVFVTGVGFNPKKRDFEYHAWNLVFVDNEWKPIDTTWGLFGGKLPISHIFFYIGYQPLVMYETYDIPIAKTHTEVKQKIRFIP</sequence>
<dbReference type="EMBL" id="NXLX01000016">
    <property type="protein sequence ID" value="RDU72802.1"/>
    <property type="molecule type" value="Genomic_DNA"/>
</dbReference>
<dbReference type="SUPFAM" id="SSF54001">
    <property type="entry name" value="Cysteine proteinases"/>
    <property type="match status" value="1"/>
</dbReference>